<dbReference type="InParanoid" id="A0A5F8ACQ4"/>
<reference evidence="1" key="4">
    <citation type="submission" date="2025-09" db="UniProtKB">
        <authorList>
            <consortium name="Ensembl"/>
        </authorList>
    </citation>
    <scope>IDENTIFICATION</scope>
    <source>
        <strain evidence="1">17573</strain>
    </source>
</reference>
<dbReference type="AlphaFoldDB" id="A0A5F8ACQ4"/>
<dbReference type="GeneTree" id="ENSGT01150000286943"/>
<protein>
    <submittedName>
        <fullName evidence="1">Uncharacterized protein</fullName>
    </submittedName>
</protein>
<accession>A0A5F8ACQ4</accession>
<evidence type="ECO:0000313" key="2">
    <source>
        <dbReference type="Proteomes" id="UP000006718"/>
    </source>
</evidence>
<sequence>NLHFLPDSSNYPASASRVAGAIGVRRHARLIFCILVDTGFHHVAQASLELLSSGNPPVSASQSARITGKSHQARSAKPISNQSQVPHTCLYTAFCSFLFQVLQLQST</sequence>
<proteinExistence type="predicted"/>
<dbReference type="VEuPathDB" id="HostDB:ENSMMUG00000049489"/>
<organism evidence="1 2">
    <name type="scientific">Macaca mulatta</name>
    <name type="common">Rhesus macaque</name>
    <dbReference type="NCBI Taxonomy" id="9544"/>
    <lineage>
        <taxon>Eukaryota</taxon>
        <taxon>Metazoa</taxon>
        <taxon>Chordata</taxon>
        <taxon>Craniata</taxon>
        <taxon>Vertebrata</taxon>
        <taxon>Euteleostomi</taxon>
        <taxon>Mammalia</taxon>
        <taxon>Eutheria</taxon>
        <taxon>Euarchontoglires</taxon>
        <taxon>Primates</taxon>
        <taxon>Haplorrhini</taxon>
        <taxon>Catarrhini</taxon>
        <taxon>Cercopithecidae</taxon>
        <taxon>Cercopithecinae</taxon>
        <taxon>Macaca</taxon>
    </lineage>
</organism>
<dbReference type="Bgee" id="ENSMMUG00000049489">
    <property type="expression patterns" value="Expressed in intestine and 18 other cell types or tissues"/>
</dbReference>
<dbReference type="Ensembl" id="ENSMMUT00000095846.1">
    <property type="protein sequence ID" value="ENSMMUP00000075718.1"/>
    <property type="gene ID" value="ENSMMUG00000049489.1"/>
</dbReference>
<dbReference type="Proteomes" id="UP000006718">
    <property type="component" value="Chromosome 14"/>
</dbReference>
<keyword evidence="2" id="KW-1185">Reference proteome</keyword>
<evidence type="ECO:0000313" key="1">
    <source>
        <dbReference type="Ensembl" id="ENSMMUP00000075718.1"/>
    </source>
</evidence>
<dbReference type="PANTHER" id="PTHR12138">
    <property type="entry name" value="PRIMATE-EXPANDED PROTEIN FAMILY"/>
    <property type="match status" value="1"/>
</dbReference>
<dbReference type="PANTHER" id="PTHR12138:SF133">
    <property type="entry name" value="SECRETED PROTEIN"/>
    <property type="match status" value="1"/>
</dbReference>
<reference evidence="2" key="1">
    <citation type="journal article" date="2007" name="Science">
        <title>Evolutionary and biomedical insights from the rhesus macaque genome.</title>
        <authorList>
            <person name="Gibbs R.A."/>
            <person name="Rogers J."/>
            <person name="Katze M.G."/>
            <person name="Bumgarner R."/>
            <person name="Weinstock G.M."/>
            <person name="Mardis E.R."/>
            <person name="Remington K.A."/>
            <person name="Strausberg R.L."/>
            <person name="Venter J.C."/>
            <person name="Wilson R.K."/>
            <person name="Batzer M.A."/>
            <person name="Bustamante C.D."/>
            <person name="Eichler E.E."/>
            <person name="Hahn M.W."/>
            <person name="Hardison R.C."/>
            <person name="Makova K.D."/>
            <person name="Miller W."/>
            <person name="Milosavljevic A."/>
            <person name="Palermo R.E."/>
            <person name="Siepel A."/>
            <person name="Sikela J.M."/>
            <person name="Attaway T."/>
            <person name="Bell S."/>
            <person name="Bernard K.E."/>
            <person name="Buhay C.J."/>
            <person name="Chandrabose M.N."/>
            <person name="Dao M."/>
            <person name="Davis C."/>
            <person name="Delehaunty K.D."/>
            <person name="Ding Y."/>
            <person name="Dinh H.H."/>
            <person name="Dugan-Rocha S."/>
            <person name="Fulton L.A."/>
            <person name="Gabisi R.A."/>
            <person name="Garner T.T."/>
            <person name="Godfrey J."/>
            <person name="Hawes A.C."/>
            <person name="Hernandez J."/>
            <person name="Hines S."/>
            <person name="Holder M."/>
            <person name="Hume J."/>
            <person name="Jhangiani S.N."/>
            <person name="Joshi V."/>
            <person name="Khan Z.M."/>
            <person name="Kirkness E.F."/>
            <person name="Cree A."/>
            <person name="Fowler R.G."/>
            <person name="Lee S."/>
            <person name="Lewis L.R."/>
            <person name="Li Z."/>
            <person name="Liu Y.-S."/>
            <person name="Moore S.M."/>
            <person name="Muzny D."/>
            <person name="Nazareth L.V."/>
            <person name="Ngo D.N."/>
            <person name="Okwuonu G.O."/>
            <person name="Pai G."/>
            <person name="Parker D."/>
            <person name="Paul H.A."/>
            <person name="Pfannkoch C."/>
            <person name="Pohl C.S."/>
            <person name="Rogers Y.-H.C."/>
            <person name="Ruiz S.J."/>
            <person name="Sabo A."/>
            <person name="Santibanez J."/>
            <person name="Schneider B.W."/>
            <person name="Smith S.M."/>
            <person name="Sodergren E."/>
            <person name="Svatek A.F."/>
            <person name="Utterback T.R."/>
            <person name="Vattathil S."/>
            <person name="Warren W."/>
            <person name="White C.S."/>
            <person name="Chinwalla A.T."/>
            <person name="Feng Y."/>
            <person name="Halpern A.L."/>
            <person name="Hillier L.W."/>
            <person name="Huang X."/>
            <person name="Minx P."/>
            <person name="Nelson J.O."/>
            <person name="Pepin K.H."/>
            <person name="Qin X."/>
            <person name="Sutton G.G."/>
            <person name="Venter E."/>
            <person name="Walenz B.P."/>
            <person name="Wallis J.W."/>
            <person name="Worley K.C."/>
            <person name="Yang S.-P."/>
            <person name="Jones S.M."/>
            <person name="Marra M.A."/>
            <person name="Rocchi M."/>
            <person name="Schein J.E."/>
            <person name="Baertsch R."/>
            <person name="Clarke L."/>
            <person name="Csuros M."/>
            <person name="Glasscock J."/>
            <person name="Harris R.A."/>
            <person name="Havlak P."/>
            <person name="Jackson A.R."/>
            <person name="Jiang H."/>
            <person name="Liu Y."/>
            <person name="Messina D.N."/>
            <person name="Shen Y."/>
            <person name="Song H.X.-Z."/>
            <person name="Wylie T."/>
            <person name="Zhang L."/>
            <person name="Birney E."/>
            <person name="Han K."/>
            <person name="Konkel M.K."/>
            <person name="Lee J."/>
            <person name="Smit A.F.A."/>
            <person name="Ullmer B."/>
            <person name="Wang H."/>
            <person name="Xing J."/>
            <person name="Burhans R."/>
            <person name="Cheng Z."/>
            <person name="Karro J.E."/>
            <person name="Ma J."/>
            <person name="Raney B."/>
            <person name="She X."/>
            <person name="Cox M.J."/>
            <person name="Demuth J.P."/>
            <person name="Dumas L.J."/>
            <person name="Han S.-G."/>
            <person name="Hopkins J."/>
            <person name="Karimpour-Fard A."/>
            <person name="Kim Y.H."/>
            <person name="Pollack J.R."/>
            <person name="Vinar T."/>
            <person name="Addo-Quaye C."/>
            <person name="Degenhardt J."/>
            <person name="Denby A."/>
            <person name="Hubisz M.J."/>
            <person name="Indap A."/>
            <person name="Kosiol C."/>
            <person name="Lahn B.T."/>
            <person name="Lawson H.A."/>
            <person name="Marklein A."/>
            <person name="Nielsen R."/>
            <person name="Vallender E.J."/>
            <person name="Clark A.G."/>
            <person name="Ferguson B."/>
            <person name="Hernandez R.D."/>
            <person name="Hirani K."/>
            <person name="Kehrer-Sawatzki H."/>
            <person name="Kolb J."/>
            <person name="Patil S."/>
            <person name="Pu L.-L."/>
            <person name="Ren Y."/>
            <person name="Smith D.G."/>
            <person name="Wheeler D.A."/>
            <person name="Schenck I."/>
            <person name="Ball E.V."/>
            <person name="Chen R."/>
            <person name="Cooper D.N."/>
            <person name="Giardine B."/>
            <person name="Hsu F."/>
            <person name="Kent W.J."/>
            <person name="Lesk A."/>
            <person name="Nelson D.L."/>
            <person name="O'brien W.E."/>
            <person name="Pruefer K."/>
            <person name="Stenson P.D."/>
            <person name="Wallace J.C."/>
            <person name="Ke H."/>
            <person name="Liu X.-M."/>
            <person name="Wang P."/>
            <person name="Xiang A.P."/>
            <person name="Yang F."/>
            <person name="Barber G.P."/>
            <person name="Haussler D."/>
            <person name="Karolchik D."/>
            <person name="Kern A.D."/>
            <person name="Kuhn R.M."/>
            <person name="Smith K.E."/>
            <person name="Zwieg A.S."/>
        </authorList>
    </citation>
    <scope>NUCLEOTIDE SEQUENCE [LARGE SCALE GENOMIC DNA]</scope>
    <source>
        <strain evidence="2">17573</strain>
    </source>
</reference>
<reference evidence="1" key="3">
    <citation type="submission" date="2025-08" db="UniProtKB">
        <authorList>
            <consortium name="Ensembl"/>
        </authorList>
    </citation>
    <scope>IDENTIFICATION</scope>
    <source>
        <strain evidence="1">17573</strain>
    </source>
</reference>
<name>A0A5F8ACQ4_MACMU</name>
<reference evidence="1" key="2">
    <citation type="submission" date="2019-01" db="EMBL/GenBank/DDBJ databases">
        <authorList>
            <person name="Graves T."/>
            <person name="Eichler E.E."/>
            <person name="Wilson R.K."/>
        </authorList>
    </citation>
    <scope>NUCLEOTIDE SEQUENCE [LARGE SCALE GENOMIC DNA]</scope>
    <source>
        <strain evidence="1">17573</strain>
    </source>
</reference>
<dbReference type="PRINTS" id="PR02045">
    <property type="entry name" value="F138DOMAIN"/>
</dbReference>